<dbReference type="Gene3D" id="1.20.1280.50">
    <property type="match status" value="1"/>
</dbReference>
<gene>
    <name evidence="2" type="ORF">PNOK_0451800</name>
</gene>
<protein>
    <recommendedName>
        <fullName evidence="1">F-box domain-containing protein</fullName>
    </recommendedName>
</protein>
<dbReference type="OrthoDB" id="3219396at2759"/>
<feature type="domain" description="F-box" evidence="1">
    <location>
        <begin position="2"/>
        <end position="48"/>
    </location>
</feature>
<dbReference type="InterPro" id="IPR036047">
    <property type="entry name" value="F-box-like_dom_sf"/>
</dbReference>
<dbReference type="InterPro" id="IPR001810">
    <property type="entry name" value="F-box_dom"/>
</dbReference>
<evidence type="ECO:0000313" key="3">
    <source>
        <dbReference type="Proteomes" id="UP000217199"/>
    </source>
</evidence>
<dbReference type="Proteomes" id="UP000217199">
    <property type="component" value="Unassembled WGS sequence"/>
</dbReference>
<dbReference type="EMBL" id="NBII01000004">
    <property type="protein sequence ID" value="PAV19584.1"/>
    <property type="molecule type" value="Genomic_DNA"/>
</dbReference>
<proteinExistence type="predicted"/>
<dbReference type="SUPFAM" id="SSF81383">
    <property type="entry name" value="F-box domain"/>
    <property type="match status" value="1"/>
</dbReference>
<dbReference type="STRING" id="2282107.A0A286UJD6"/>
<organism evidence="2 3">
    <name type="scientific">Pyrrhoderma noxium</name>
    <dbReference type="NCBI Taxonomy" id="2282107"/>
    <lineage>
        <taxon>Eukaryota</taxon>
        <taxon>Fungi</taxon>
        <taxon>Dikarya</taxon>
        <taxon>Basidiomycota</taxon>
        <taxon>Agaricomycotina</taxon>
        <taxon>Agaricomycetes</taxon>
        <taxon>Hymenochaetales</taxon>
        <taxon>Hymenochaetaceae</taxon>
        <taxon>Pyrrhoderma</taxon>
    </lineage>
</organism>
<keyword evidence="3" id="KW-1185">Reference proteome</keyword>
<dbReference type="Pfam" id="PF12937">
    <property type="entry name" value="F-box-like"/>
    <property type="match status" value="1"/>
</dbReference>
<evidence type="ECO:0000259" key="1">
    <source>
        <dbReference type="PROSITE" id="PS50181"/>
    </source>
</evidence>
<dbReference type="SMART" id="SM00256">
    <property type="entry name" value="FBOX"/>
    <property type="match status" value="1"/>
</dbReference>
<accession>A0A286UJD6</accession>
<sequence>MVQRLDEIPFDVYLRIFDFISVRDILSLRKTCRRLSLVTHSPSVWYNAFITNVLSCDIPVALPPLVDVLYNDDTNPGELSATDLEQLTVTSLKNNRLWRRRSHKLGQRSIKTFKNSTNASKPLWIAPRFFEIKSSKSASTSRIDEGRFLLVKLGDVSRTGGSFLQVIDVNSGNNEGLGYKNFRGIDQDVILDSGNGLYYWTLGSNIKTELIGEILAGRDSIDNCIFVLYFSPPSAGQIEHVHKIRSYSLTEEIKGFRIEALHSNLLALTKKAAEYVLIVDWVKSSDLRIGTLTNTKETSGTYFLLKSWSQDIIRHIQIVHDWVFIFRSTVLELYLLPSHTKKISRGDVLWPTMEYYWGYSAESIEVSRRVSWKQKYKGSRCPLCQKSGIINLAEDEYVICFCRYYPLSIVLRADPEAESSQEHLYHFTLQPSYLSSPGLFNLDSQTIPYSWPPILSHTIIVPHEQNFRSISLGDYGTLIYDNSDLFLLRRTSEYGDTNATVCGLGLSSSNHDASCKPDIIRLQDRGDRRMNCVTQLALCERAGRIAVINQWKVLIWNFFLPQNSRLIVS</sequence>
<name>A0A286UJD6_9AGAM</name>
<dbReference type="PROSITE" id="PS50181">
    <property type="entry name" value="FBOX"/>
    <property type="match status" value="1"/>
</dbReference>
<evidence type="ECO:0000313" key="2">
    <source>
        <dbReference type="EMBL" id="PAV19584.1"/>
    </source>
</evidence>
<reference evidence="2 3" key="1">
    <citation type="journal article" date="2017" name="Mol. Ecol.">
        <title>Comparative and population genomic landscape of Phellinus noxius: A hypervariable fungus causing root rot in trees.</title>
        <authorList>
            <person name="Chung C.L."/>
            <person name="Lee T.J."/>
            <person name="Akiba M."/>
            <person name="Lee H.H."/>
            <person name="Kuo T.H."/>
            <person name="Liu D."/>
            <person name="Ke H.M."/>
            <person name="Yokoi T."/>
            <person name="Roa M.B."/>
            <person name="Lu M.J."/>
            <person name="Chang Y.Y."/>
            <person name="Ann P.J."/>
            <person name="Tsai J.N."/>
            <person name="Chen C.Y."/>
            <person name="Tzean S.S."/>
            <person name="Ota Y."/>
            <person name="Hattori T."/>
            <person name="Sahashi N."/>
            <person name="Liou R.F."/>
            <person name="Kikuchi T."/>
            <person name="Tsai I.J."/>
        </authorList>
    </citation>
    <scope>NUCLEOTIDE SEQUENCE [LARGE SCALE GENOMIC DNA]</scope>
    <source>
        <strain evidence="2 3">FFPRI411160</strain>
    </source>
</reference>
<dbReference type="AlphaFoldDB" id="A0A286UJD6"/>
<comment type="caution">
    <text evidence="2">The sequence shown here is derived from an EMBL/GenBank/DDBJ whole genome shotgun (WGS) entry which is preliminary data.</text>
</comment>
<dbReference type="InParanoid" id="A0A286UJD6"/>